<dbReference type="SUPFAM" id="SSF56112">
    <property type="entry name" value="Protein kinase-like (PK-like)"/>
    <property type="match status" value="1"/>
</dbReference>
<dbReference type="Pfam" id="PF03881">
    <property type="entry name" value="Fructosamin_kin"/>
    <property type="match status" value="1"/>
</dbReference>
<dbReference type="PANTHER" id="PTHR12149:SF8">
    <property type="entry name" value="PROTEIN-RIBULOSAMINE 3-KINASE"/>
    <property type="match status" value="1"/>
</dbReference>
<dbReference type="Proteomes" id="UP000620104">
    <property type="component" value="Unassembled WGS sequence"/>
</dbReference>
<dbReference type="PIRSF" id="PIRSF006221">
    <property type="entry name" value="Ketosamine-3-kinase"/>
    <property type="match status" value="1"/>
</dbReference>
<evidence type="ECO:0000256" key="1">
    <source>
        <dbReference type="ARBA" id="ARBA00011961"/>
    </source>
</evidence>
<evidence type="ECO:0000313" key="4">
    <source>
        <dbReference type="EMBL" id="GHJ83892.1"/>
    </source>
</evidence>
<dbReference type="AlphaFoldDB" id="A0A8H3YD36"/>
<proteinExistence type="inferred from homology"/>
<evidence type="ECO:0000313" key="5">
    <source>
        <dbReference type="Proteomes" id="UP000620104"/>
    </source>
</evidence>
<comment type="catalytic activity">
    <reaction evidence="2">
        <text>N(6)-D-ribulosyl-L-lysyl-[protein] + ATP = N(6)-(3-O-phospho-D-ribulosyl)-L-lysyl-[protein] + ADP + H(+)</text>
        <dbReference type="Rhea" id="RHEA:48432"/>
        <dbReference type="Rhea" id="RHEA-COMP:12103"/>
        <dbReference type="Rhea" id="RHEA-COMP:12104"/>
        <dbReference type="ChEBI" id="CHEBI:15378"/>
        <dbReference type="ChEBI" id="CHEBI:30616"/>
        <dbReference type="ChEBI" id="CHEBI:90418"/>
        <dbReference type="ChEBI" id="CHEBI:90420"/>
        <dbReference type="ChEBI" id="CHEBI:456216"/>
        <dbReference type="EC" id="2.7.1.172"/>
    </reaction>
    <physiologicalReaction direction="left-to-right" evidence="2">
        <dbReference type="Rhea" id="RHEA:48433"/>
    </physiologicalReaction>
</comment>
<keyword evidence="3" id="KW-0418">Kinase</keyword>
<dbReference type="InterPro" id="IPR011009">
    <property type="entry name" value="Kinase-like_dom_sf"/>
</dbReference>
<sequence length="302" mass="34279">MPTIPSIILEHLPSSIKVSDLKSRSGSLLFHEPTQTTLFTKVARGKDVPQLIGEAEGLQAMGSAAPALVPKIYSFGYDDPQSRKEAYMISQWFEMAGSCRDAQHQRELGRKLAEMHRYRPEADHKDRFGFGVPTHCGVTEQDNTWEESWNVFYRDRRLADLVRSIGDPAISQSWEKLKRRAIPLLLSSIDPPPKPVILHGDLWSGNVGLDAKTQSPVIFDPASYYGHNEADLGITHMFGGFSRDFYDAYHQIHPKCEPYYAERQQLYELYHHLNHTLMFGGGYRSGALRLMKSLEAWADAQE</sequence>
<dbReference type="Gene3D" id="3.90.1200.10">
    <property type="match status" value="1"/>
</dbReference>
<dbReference type="InterPro" id="IPR016477">
    <property type="entry name" value="Fructo-/Ketosamine-3-kinase"/>
</dbReference>
<comment type="caution">
    <text evidence="4">The sequence shown here is derived from an EMBL/GenBank/DDBJ whole genome shotgun (WGS) entry which is preliminary data.</text>
</comment>
<dbReference type="GO" id="GO:0016301">
    <property type="term" value="F:kinase activity"/>
    <property type="evidence" value="ECO:0007669"/>
    <property type="project" value="UniProtKB-UniRule"/>
</dbReference>
<dbReference type="PANTHER" id="PTHR12149">
    <property type="entry name" value="FRUCTOSAMINE 3 KINASE-RELATED PROTEIN"/>
    <property type="match status" value="1"/>
</dbReference>
<evidence type="ECO:0000256" key="2">
    <source>
        <dbReference type="ARBA" id="ARBA00048655"/>
    </source>
</evidence>
<gene>
    <name evidence="4" type="ORF">NliqN6_0294</name>
</gene>
<reference evidence="4" key="1">
    <citation type="submission" date="2020-07" db="EMBL/GenBank/DDBJ databases">
        <title>Draft Genome Sequence of a Deep-Sea Yeast, Naganishia (Cryptococcus) liquefaciens strain N6.</title>
        <authorList>
            <person name="Han Y.W."/>
            <person name="Kajitani R."/>
            <person name="Morimoto H."/>
            <person name="Parhat M."/>
            <person name="Tsubouchi H."/>
            <person name="Bakenova O."/>
            <person name="Ogata M."/>
            <person name="Argunhan B."/>
            <person name="Aoki R."/>
            <person name="Kajiwara S."/>
            <person name="Itoh T."/>
            <person name="Iwasaki H."/>
        </authorList>
    </citation>
    <scope>NUCLEOTIDE SEQUENCE</scope>
    <source>
        <strain evidence="4">N6</strain>
    </source>
</reference>
<accession>A0A8H3YD36</accession>
<keyword evidence="3" id="KW-0808">Transferase</keyword>
<name>A0A8H3YD36_9TREE</name>
<keyword evidence="5" id="KW-1185">Reference proteome</keyword>
<comment type="similarity">
    <text evidence="3">Belongs to the fructosamine kinase family.</text>
</comment>
<protein>
    <recommendedName>
        <fullName evidence="1">protein-ribulosamine 3-kinase</fullName>
        <ecNumber evidence="1">2.7.1.172</ecNumber>
    </recommendedName>
</protein>
<evidence type="ECO:0000256" key="3">
    <source>
        <dbReference type="PIRNR" id="PIRNR006221"/>
    </source>
</evidence>
<dbReference type="EMBL" id="BLZA01000005">
    <property type="protein sequence ID" value="GHJ83892.1"/>
    <property type="molecule type" value="Genomic_DNA"/>
</dbReference>
<dbReference type="OrthoDB" id="5772781at2759"/>
<organism evidence="4 5">
    <name type="scientific">Naganishia liquefaciens</name>
    <dbReference type="NCBI Taxonomy" id="104408"/>
    <lineage>
        <taxon>Eukaryota</taxon>
        <taxon>Fungi</taxon>
        <taxon>Dikarya</taxon>
        <taxon>Basidiomycota</taxon>
        <taxon>Agaricomycotina</taxon>
        <taxon>Tremellomycetes</taxon>
        <taxon>Filobasidiales</taxon>
        <taxon>Filobasidiaceae</taxon>
        <taxon>Naganishia</taxon>
    </lineage>
</organism>
<dbReference type="EC" id="2.7.1.172" evidence="1"/>
<dbReference type="GO" id="GO:0102193">
    <property type="term" value="F:protein-ribulosamine 3-kinase activity"/>
    <property type="evidence" value="ECO:0007669"/>
    <property type="project" value="UniProtKB-EC"/>
</dbReference>